<feature type="transmembrane region" description="Helical" evidence="13">
    <location>
        <begin position="39"/>
        <end position="56"/>
    </location>
</feature>
<dbReference type="RefSeq" id="XP_024677686.1">
    <property type="nucleotide sequence ID" value="XM_024830451.1"/>
</dbReference>
<feature type="transmembrane region" description="Helical" evidence="13">
    <location>
        <begin position="345"/>
        <end position="368"/>
    </location>
</feature>
<dbReference type="GO" id="GO:0020037">
    <property type="term" value="F:heme binding"/>
    <property type="evidence" value="ECO:0007669"/>
    <property type="project" value="InterPro"/>
</dbReference>
<dbReference type="CDD" id="cd11061">
    <property type="entry name" value="CYP67-like"/>
    <property type="match status" value="1"/>
</dbReference>
<evidence type="ECO:0000256" key="9">
    <source>
        <dbReference type="ARBA" id="ARBA00023004"/>
    </source>
</evidence>
<evidence type="ECO:0000256" key="5">
    <source>
        <dbReference type="ARBA" id="ARBA00022692"/>
    </source>
</evidence>
<feature type="transmembrane region" description="Helical" evidence="13">
    <location>
        <begin position="68"/>
        <end position="90"/>
    </location>
</feature>
<dbReference type="Pfam" id="PF00067">
    <property type="entry name" value="p450"/>
    <property type="match status" value="1"/>
</dbReference>
<evidence type="ECO:0000256" key="6">
    <source>
        <dbReference type="ARBA" id="ARBA00022723"/>
    </source>
</evidence>
<dbReference type="OMA" id="YNCVGQK"/>
<feature type="transmembrane region" description="Helical" evidence="13">
    <location>
        <begin position="6"/>
        <end position="27"/>
    </location>
</feature>
<keyword evidence="15" id="KW-1185">Reference proteome</keyword>
<name>A0A2I1BUW1_ASPN1</name>
<accession>A0A2I1BUW1</accession>
<dbReference type="GeneID" id="36537777"/>
<dbReference type="GO" id="GO:0016705">
    <property type="term" value="F:oxidoreductase activity, acting on paired donors, with incorporation or reduction of molecular oxygen"/>
    <property type="evidence" value="ECO:0007669"/>
    <property type="project" value="InterPro"/>
</dbReference>
<evidence type="ECO:0000256" key="13">
    <source>
        <dbReference type="SAM" id="Phobius"/>
    </source>
</evidence>
<keyword evidence="10" id="KW-0503">Monooxygenase</keyword>
<dbReference type="InterPro" id="IPR002401">
    <property type="entry name" value="Cyt_P450_E_grp-I"/>
</dbReference>
<dbReference type="GO" id="GO:0044283">
    <property type="term" value="P:small molecule biosynthetic process"/>
    <property type="evidence" value="ECO:0007669"/>
    <property type="project" value="UniProtKB-ARBA"/>
</dbReference>
<keyword evidence="6 12" id="KW-0479">Metal-binding</keyword>
<dbReference type="GO" id="GO:0005506">
    <property type="term" value="F:iron ion binding"/>
    <property type="evidence" value="ECO:0007669"/>
    <property type="project" value="InterPro"/>
</dbReference>
<reference evidence="15" key="1">
    <citation type="journal article" date="2018" name="Proc. Natl. Acad. Sci. U.S.A.">
        <title>Linking secondary metabolites to gene clusters through genome sequencing of six diverse Aspergillus species.</title>
        <authorList>
            <person name="Kaerboelling I."/>
            <person name="Vesth T.C."/>
            <person name="Frisvad J.C."/>
            <person name="Nybo J.L."/>
            <person name="Theobald S."/>
            <person name="Kuo A."/>
            <person name="Bowyer P."/>
            <person name="Matsuda Y."/>
            <person name="Mondo S."/>
            <person name="Lyhne E.K."/>
            <person name="Kogle M.E."/>
            <person name="Clum A."/>
            <person name="Lipzen A."/>
            <person name="Salamov A."/>
            <person name="Ngan C.Y."/>
            <person name="Daum C."/>
            <person name="Chiniquy J."/>
            <person name="Barry K."/>
            <person name="LaButti K."/>
            <person name="Haridas S."/>
            <person name="Simmons B.A."/>
            <person name="Magnuson J.K."/>
            <person name="Mortensen U.H."/>
            <person name="Larsen T.O."/>
            <person name="Grigoriev I.V."/>
            <person name="Baker S.E."/>
            <person name="Andersen M.R."/>
        </authorList>
    </citation>
    <scope>NUCLEOTIDE SEQUENCE [LARGE SCALE GENOMIC DNA]</scope>
    <source>
        <strain evidence="15">IBT 16806</strain>
    </source>
</reference>
<dbReference type="Gene3D" id="1.10.630.10">
    <property type="entry name" value="Cytochrome P450"/>
    <property type="match status" value="1"/>
</dbReference>
<evidence type="ECO:0000313" key="14">
    <source>
        <dbReference type="EMBL" id="PKX89091.1"/>
    </source>
</evidence>
<comment type="caution">
    <text evidence="14">The sequence shown here is derived from an EMBL/GenBank/DDBJ whole genome shotgun (WGS) entry which is preliminary data.</text>
</comment>
<dbReference type="Proteomes" id="UP000234474">
    <property type="component" value="Unassembled WGS sequence"/>
</dbReference>
<comment type="subcellular location">
    <subcellularLocation>
        <location evidence="2">Membrane</location>
    </subcellularLocation>
</comment>
<keyword evidence="8" id="KW-0560">Oxidoreductase</keyword>
<dbReference type="STRING" id="1392255.A0A2I1BUW1"/>
<sequence length="556" mass="63767">MIYSTVLSVPASLQAFVTGVGLHYLVFRHGEWDLETPSVLRCFMVAEVLLLLQMVIQSKLDDHVDSFSATIIIQVTCGLLAGLWFSLLTYRGVFHRLRAFPGPFCARFSTLYQTYLMANHPDSFNVVQGMHKRYGDYVRLGPCEISINHPDAVGAIYSAKSQCMKAPWYGIGRPYESLFAVREKEEHVRRRRVWDMAMHPRCLEKYEIRLRNCMDALLQNVKIHEGMPVDVSQWFSCLAFDVASALAFGDTPHTSRDGNVHYILKALHRSRMGAILGNMVWLVSWMKTIPGFDSQVKLFIKYSEDEIIKARKKDQDDSFVFSWLWKDYLKGPQSKQARMNLTSDASLIVFAGSDAIAIVLTGLFYFLASMPQQLRRLQLEIDELQMGLDGKIDSDTLAKLPHLNGLINECLRLHYPGPSGFPRKTPPQGVYIGEKYIPGDVLVKVPFHTLFRDERNFERPEEFIPERWTTQKELVLKPSVFTPFLSGTYSCVGKQFALIELRHILVELVRRYEVRFAPEQNPDDYWCQRKDGYAMTVAPLSLVFETRSHEAVTTEH</sequence>
<keyword evidence="7 13" id="KW-1133">Transmembrane helix</keyword>
<dbReference type="VEuPathDB" id="FungiDB:P174DRAFT_464797"/>
<dbReference type="PANTHER" id="PTHR24305">
    <property type="entry name" value="CYTOCHROME P450"/>
    <property type="match status" value="1"/>
</dbReference>
<dbReference type="InterPro" id="IPR036396">
    <property type="entry name" value="Cyt_P450_sf"/>
</dbReference>
<dbReference type="PANTHER" id="PTHR24305:SF112">
    <property type="entry name" value="L-ORNITHINE-N5-MONOOXYGENASE (EUROFUNG)"/>
    <property type="match status" value="1"/>
</dbReference>
<evidence type="ECO:0000256" key="2">
    <source>
        <dbReference type="ARBA" id="ARBA00004370"/>
    </source>
</evidence>
<keyword evidence="11 13" id="KW-0472">Membrane</keyword>
<evidence type="ECO:0000256" key="11">
    <source>
        <dbReference type="ARBA" id="ARBA00023136"/>
    </source>
</evidence>
<feature type="binding site" description="axial binding residue" evidence="12">
    <location>
        <position position="491"/>
    </location>
    <ligand>
        <name>heme</name>
        <dbReference type="ChEBI" id="CHEBI:30413"/>
    </ligand>
    <ligandPart>
        <name>Fe</name>
        <dbReference type="ChEBI" id="CHEBI:18248"/>
    </ligandPart>
</feature>
<proteinExistence type="inferred from homology"/>
<evidence type="ECO:0000256" key="8">
    <source>
        <dbReference type="ARBA" id="ARBA00023002"/>
    </source>
</evidence>
<keyword evidence="9 12" id="KW-0408">Iron</keyword>
<evidence type="ECO:0000256" key="1">
    <source>
        <dbReference type="ARBA" id="ARBA00001971"/>
    </source>
</evidence>
<keyword evidence="5 13" id="KW-0812">Transmembrane</keyword>
<dbReference type="EMBL" id="MSZS01000011">
    <property type="protein sequence ID" value="PKX89091.1"/>
    <property type="molecule type" value="Genomic_DNA"/>
</dbReference>
<organism evidence="14 15">
    <name type="scientific">Aspergillus novofumigatus (strain IBT 16806)</name>
    <dbReference type="NCBI Taxonomy" id="1392255"/>
    <lineage>
        <taxon>Eukaryota</taxon>
        <taxon>Fungi</taxon>
        <taxon>Dikarya</taxon>
        <taxon>Ascomycota</taxon>
        <taxon>Pezizomycotina</taxon>
        <taxon>Eurotiomycetes</taxon>
        <taxon>Eurotiomycetidae</taxon>
        <taxon>Eurotiales</taxon>
        <taxon>Aspergillaceae</taxon>
        <taxon>Aspergillus</taxon>
        <taxon>Aspergillus subgen. Fumigati</taxon>
    </lineage>
</organism>
<dbReference type="AlphaFoldDB" id="A0A2I1BUW1"/>
<dbReference type="PRINTS" id="PR00463">
    <property type="entry name" value="EP450I"/>
</dbReference>
<evidence type="ECO:0000256" key="7">
    <source>
        <dbReference type="ARBA" id="ARBA00022989"/>
    </source>
</evidence>
<comment type="cofactor">
    <cofactor evidence="1 12">
        <name>heme</name>
        <dbReference type="ChEBI" id="CHEBI:30413"/>
    </cofactor>
</comment>
<dbReference type="InterPro" id="IPR001128">
    <property type="entry name" value="Cyt_P450"/>
</dbReference>
<evidence type="ECO:0000256" key="3">
    <source>
        <dbReference type="ARBA" id="ARBA00010617"/>
    </source>
</evidence>
<protein>
    <submittedName>
        <fullName evidence="14">Cytochrome P450</fullName>
    </submittedName>
</protein>
<evidence type="ECO:0000256" key="4">
    <source>
        <dbReference type="ARBA" id="ARBA00022617"/>
    </source>
</evidence>
<evidence type="ECO:0000313" key="15">
    <source>
        <dbReference type="Proteomes" id="UP000234474"/>
    </source>
</evidence>
<evidence type="ECO:0000256" key="12">
    <source>
        <dbReference type="PIRSR" id="PIRSR602401-1"/>
    </source>
</evidence>
<comment type="similarity">
    <text evidence="3">Belongs to the cytochrome P450 family.</text>
</comment>
<gene>
    <name evidence="14" type="ORF">P174DRAFT_464797</name>
</gene>
<dbReference type="GO" id="GO:0016020">
    <property type="term" value="C:membrane"/>
    <property type="evidence" value="ECO:0007669"/>
    <property type="project" value="UniProtKB-SubCell"/>
</dbReference>
<evidence type="ECO:0000256" key="10">
    <source>
        <dbReference type="ARBA" id="ARBA00023033"/>
    </source>
</evidence>
<dbReference type="InterPro" id="IPR050121">
    <property type="entry name" value="Cytochrome_P450_monoxygenase"/>
</dbReference>
<dbReference type="GO" id="GO:0004497">
    <property type="term" value="F:monooxygenase activity"/>
    <property type="evidence" value="ECO:0007669"/>
    <property type="project" value="UniProtKB-KW"/>
</dbReference>
<dbReference type="SUPFAM" id="SSF48264">
    <property type="entry name" value="Cytochrome P450"/>
    <property type="match status" value="1"/>
</dbReference>
<keyword evidence="4 12" id="KW-0349">Heme</keyword>
<dbReference type="OrthoDB" id="6692864at2759"/>